<comment type="caution">
    <text evidence="1">The sequence shown here is derived from an EMBL/GenBank/DDBJ whole genome shotgun (WGS) entry which is preliminary data.</text>
</comment>
<dbReference type="GO" id="GO:0005794">
    <property type="term" value="C:Golgi apparatus"/>
    <property type="evidence" value="ECO:0007669"/>
    <property type="project" value="TreeGrafter"/>
</dbReference>
<dbReference type="GO" id="GO:0005886">
    <property type="term" value="C:plasma membrane"/>
    <property type="evidence" value="ECO:0007669"/>
    <property type="project" value="TreeGrafter"/>
</dbReference>
<dbReference type="AlphaFoldDB" id="A0A5N5SVJ9"/>
<sequence length="81" mass="9079">MNTNPGKFIEVGAQDGEFMSFTLWLEQVMGFEGLLIEPNPVDYPKLRARKRSSYSINACAANLQSHHKIVSLQNGVMLHSD</sequence>
<dbReference type="GO" id="GO:0031902">
    <property type="term" value="C:late endosome membrane"/>
    <property type="evidence" value="ECO:0007669"/>
    <property type="project" value="TreeGrafter"/>
</dbReference>
<evidence type="ECO:0008006" key="3">
    <source>
        <dbReference type="Google" id="ProtNLM"/>
    </source>
</evidence>
<dbReference type="OrthoDB" id="2154188at2759"/>
<dbReference type="InterPro" id="IPR053202">
    <property type="entry name" value="EGF_Rcpt_Signaling_Reg"/>
</dbReference>
<reference evidence="1 2" key="1">
    <citation type="journal article" date="2019" name="PLoS Biol.">
        <title>Sex chromosomes control vertical transmission of feminizing Wolbachia symbionts in an isopod.</title>
        <authorList>
            <person name="Becking T."/>
            <person name="Chebbi M.A."/>
            <person name="Giraud I."/>
            <person name="Moumen B."/>
            <person name="Laverre T."/>
            <person name="Caubet Y."/>
            <person name="Peccoud J."/>
            <person name="Gilbert C."/>
            <person name="Cordaux R."/>
        </authorList>
    </citation>
    <scope>NUCLEOTIDE SEQUENCE [LARGE SCALE GENOMIC DNA]</scope>
    <source>
        <strain evidence="1">ANa2</strain>
        <tissue evidence="1">Whole body excluding digestive tract and cuticle</tissue>
    </source>
</reference>
<evidence type="ECO:0000313" key="2">
    <source>
        <dbReference type="Proteomes" id="UP000326759"/>
    </source>
</evidence>
<dbReference type="EMBL" id="SEYY01019641">
    <property type="protein sequence ID" value="KAB7498052.1"/>
    <property type="molecule type" value="Genomic_DNA"/>
</dbReference>
<dbReference type="PANTHER" id="PTHR34009:SF2">
    <property type="entry name" value="PROTEIN STAR"/>
    <property type="match status" value="1"/>
</dbReference>
<protein>
    <recommendedName>
        <fullName evidence="3">Methyltransferase FkbM domain-containing protein</fullName>
    </recommendedName>
</protein>
<evidence type="ECO:0000313" key="1">
    <source>
        <dbReference type="EMBL" id="KAB7498052.1"/>
    </source>
</evidence>
<dbReference type="PANTHER" id="PTHR34009">
    <property type="entry name" value="PROTEIN STAR"/>
    <property type="match status" value="1"/>
</dbReference>
<proteinExistence type="predicted"/>
<keyword evidence="2" id="KW-1185">Reference proteome</keyword>
<organism evidence="1 2">
    <name type="scientific">Armadillidium nasatum</name>
    <dbReference type="NCBI Taxonomy" id="96803"/>
    <lineage>
        <taxon>Eukaryota</taxon>
        <taxon>Metazoa</taxon>
        <taxon>Ecdysozoa</taxon>
        <taxon>Arthropoda</taxon>
        <taxon>Crustacea</taxon>
        <taxon>Multicrustacea</taxon>
        <taxon>Malacostraca</taxon>
        <taxon>Eumalacostraca</taxon>
        <taxon>Peracarida</taxon>
        <taxon>Isopoda</taxon>
        <taxon>Oniscidea</taxon>
        <taxon>Crinocheta</taxon>
        <taxon>Armadillidiidae</taxon>
        <taxon>Armadillidium</taxon>
    </lineage>
</organism>
<accession>A0A5N5SVJ9</accession>
<dbReference type="GO" id="GO:0005789">
    <property type="term" value="C:endoplasmic reticulum membrane"/>
    <property type="evidence" value="ECO:0007669"/>
    <property type="project" value="TreeGrafter"/>
</dbReference>
<dbReference type="Proteomes" id="UP000326759">
    <property type="component" value="Unassembled WGS sequence"/>
</dbReference>
<gene>
    <name evidence="1" type="ORF">Anas_01871</name>
</gene>
<name>A0A5N5SVJ9_9CRUS</name>
<dbReference type="GO" id="GO:0006888">
    <property type="term" value="P:endoplasmic reticulum to Golgi vesicle-mediated transport"/>
    <property type="evidence" value="ECO:0007669"/>
    <property type="project" value="TreeGrafter"/>
</dbReference>
<dbReference type="GO" id="GO:0016197">
    <property type="term" value="P:endosomal transport"/>
    <property type="evidence" value="ECO:0007669"/>
    <property type="project" value="TreeGrafter"/>
</dbReference>